<proteinExistence type="predicted"/>
<protein>
    <submittedName>
        <fullName evidence="1">Uncharacterized protein</fullName>
    </submittedName>
</protein>
<keyword evidence="2" id="KW-1185">Reference proteome</keyword>
<dbReference type="EMBL" id="CM056791">
    <property type="protein sequence ID" value="KAJ8725650.1"/>
    <property type="molecule type" value="Genomic_DNA"/>
</dbReference>
<dbReference type="Proteomes" id="UP001231649">
    <property type="component" value="Chromosome 15"/>
</dbReference>
<name>A0ACC2QVN7_9NEOP</name>
<evidence type="ECO:0000313" key="1">
    <source>
        <dbReference type="EMBL" id="KAJ8725650.1"/>
    </source>
</evidence>
<organism evidence="1 2">
    <name type="scientific">Mythimna loreyi</name>
    <dbReference type="NCBI Taxonomy" id="667449"/>
    <lineage>
        <taxon>Eukaryota</taxon>
        <taxon>Metazoa</taxon>
        <taxon>Ecdysozoa</taxon>
        <taxon>Arthropoda</taxon>
        <taxon>Hexapoda</taxon>
        <taxon>Insecta</taxon>
        <taxon>Pterygota</taxon>
        <taxon>Neoptera</taxon>
        <taxon>Endopterygota</taxon>
        <taxon>Lepidoptera</taxon>
        <taxon>Glossata</taxon>
        <taxon>Ditrysia</taxon>
        <taxon>Noctuoidea</taxon>
        <taxon>Noctuidae</taxon>
        <taxon>Noctuinae</taxon>
        <taxon>Hadenini</taxon>
        <taxon>Mythimna</taxon>
    </lineage>
</organism>
<accession>A0ACC2QVN7</accession>
<comment type="caution">
    <text evidence="1">The sequence shown here is derived from an EMBL/GenBank/DDBJ whole genome shotgun (WGS) entry which is preliminary data.</text>
</comment>
<evidence type="ECO:0000313" key="2">
    <source>
        <dbReference type="Proteomes" id="UP001231649"/>
    </source>
</evidence>
<gene>
    <name evidence="1" type="ORF">PYW08_003833</name>
</gene>
<sequence>MIQHDSLVIETMYIDTLPLVVWTLLVTTTNVDVNTLCKSNFDCTNNAECIENQCFCKDGFDARGSICIDVDECAKNSSICGENSLCVNTQGGFNCECANGFVGAPPRVACRAPCEDVKCSEHAYCKPDGIEAYCVCEDGWTFDPTDIAAGCIDVNECDTSVGPGGRCGNNARCSNTLGSFICQCPEGYTGDAYKQCIDIDECQIDSACGIGSDCINRDGSYTCECPEGTIPDPDPRVRCVEVLTCKTDNDCPGNAVCDPSSRCLCPEPNVGNECRPISPPSCEPGCGQNAHCVYGQNNACKCNKGFTGNPYKTIPRACGKNADCLSRNHIGHCSCSSGFTGDPVLGCVPIQYCTDDRSCSSGTKCVDNLCVGAQERSVVDCRTTGCGINGECLREGAEFVCRCIPGTEGQADVECHTNGTYVPLTENTTTSGGNNETATTIDTTMTTDYIPQSTNNSDFPLTTSAIEPEYKPADYTVTVTSVISTSQTENAIMSTDNIIDTTEPSIKSTVADNEFESTTVSFISTSSSVESGNGNESKILTLNTSLTTEDSNGEITTDKTVFETSTTALNTFGRSEITTVGTSIDMSSSITQSTITDSQLYHTTTSFEVETKPTFTNNDEKDHSTKTQIKHTTESFSNTVKESKYITNDLQNNVVTTQMTTPYTNLEDYSSIESDVLLQSSSTIHVESTIKPYTKKTVEANHSTVSTENKNTKTPENQRKLNNNYTEITLVQDLPYKNITTSTLTTSTNSPSNDLKKHIVETTTEITKTTLASEAGYTKITFDKNTTVKEIKISTPNGDATSYSNLDYTSTEISMPTTQSLDSGSLTEIATEQSPYEFTTLNSDIINTPHSKETTVPLINTFTNKLEENHSISHVERSDITTETIPSTSHLENSAKDIENAVNHEYTVFTTESIPYTNKGYTLKTSTVPSETSTNSYFGKSSTKETNSAMETSQTKFTTNTLNTEMITVTEYNTDQSIDTDKNKHDIVYSSNANNDELMTTETTNTEEKFTLTHTTDIELNTMETDNYMKETNPWQATGITTDTNWIRSLITERIESKTESIPTQGTVIQSETTETANINESHTTTFGSDKELFSSKAPVSESFTTETLKNIDEVLRVTDYVPVITDVTQKVQTNFSLATTTSATSETLSVDNVPIPNQTTERQPITTETVNYVDGFASSTATKVGSESAEKVNTMSEFAFSSTTDELATTEPILNVKNYFTTAADGSLTTRTHGYSNGPILQVTDVEFSTSSTVEVDSDITERISTASELTSSTIPDITRVTENTLNTEINTSSAKDVISVTSNTHGFDNEPTPNPITNSPVTTITVKDIDLFVPSTTLEIGSDITEKVNTITEFTSLKPTDAFTVTETVQNVEMHTLPASNVELKTQSFDDNPILNQGTDRESVTTESVRNIDVLTSSTTTEVLSDIVTKESTINELTSLRPTDALSVTETIQNVKIYTSPVTEVTSKTQSINNGPILNQATDRESVTTETVRNINVLTSSSTDKVLSDITTKANTINELTTLRPTDALSVTETIQNVETHTSPLTEVTTKTQSIDNGASLKQATDRVSVTTETVSNINVLTSSTTDEVPSDITTKANTINELTSLRPTDALSVTETIQNVETYTSPVTEGPFKTQSIDNGPSLTQTTGKASVTTETVNNYDALTFSTSSDDITTKINITDEVTSLRPTDALTITDTIQNVGMYSPSTDVGLETQTFDNGQIPNQTTDRGSHTTETVSEVNVSTFSTTTDVESDIIMKANATDEVTSLHPTDALAKTETIQNVEMYTSPATTVGSKTPTIDSGLIFDQTTDMGSITTDTISDVNVLTSTTTTDFESDITKKSNTINEYTSTDAINIIETIQNIEKSTSPTTVVGTETQTFDNGPILNKVTDVGPVSTETVSNVDMLPSSTTTEVEFNITEKAYTMNEVTSLRPTDAINVTETIQNVKIYTSPAIDVGLETQSVDNEPILNQATDRESVTTSTIKNVDMLTFTAATEVDSHITVKPNTINKFTALGPSDTISVTETYQNVDTYTSPSADVEPKTQSTDISSISNDATDRESVTTETTKIKSDITENTNSINEYTSSGPTDTLGVTETVQNIEKYTLPVTKLGSVTVVTESFNNGLSLNQATDSPLTSETVINVDISVSSMTTEVGSDITEKVKTTDYVPVMTKFTQYDEMISKPATDVGSVTTETVKKPIELVPPTTTEFESDITENVKTTVDLFSSRTTEPITIEPVQDVDIISFTTTTASGSHNFDNGSIINQTTDSGQATTETVESVNMLVTSSTIEIGSDITERVQNKYDSSHTIAVTATIPNVNINPSDATTVESTTVNHEKDLAPTQATDGRSTTTQTTDNRLFLNKTVVGDSTQATDDGLLPTTLGNEYITSEKTDLGSITSESTEYFTTSKITDFDSITTATEKYITVLPQREHTTEGTVITSSTKNIPVQITESIFATTDMTNIKTTTTAVPLSTIKNIDDPSFGSEVIGLGVTDTNVDDTTSNMNVGIFSTESTTSTNDFTVNAGESIITTSESSEDSVKKTTFTNQFTSGTISFKTDTTTNRNVATNVVPLGTGSTQEMLTVTVPDLTKPNINNPETVTSTSVSDITTIRKVVKDDDLFTKKYTTDNTISTSTEIDSEIVYTNAPTIKDDSAGSYSTDDNTAVTYEKLSTIGLSDTTDKLTTSLLSNYSEVSTLQPYTNSIPSTTDSIKEDNTPITDVGLSTDSPMHSVDVTLTTLYETDSPLFGTITSEGISITNSKTTDYVTDSTDTMLKTNTLPDLQSTDKKNTLTEAVSTTHYESKNYEKLSTSTPAFFLESQSTDFETGMQVTKQFQETTDSDAIKPVTNEDENTAATMSSEEFQTKATKITNSYQKDSVTAATLEPSLNDITTSTINLNTENHIPNFSTIDNNEDDSKLVESTTANSFSNLGFSESTTETIITVQSENKVEVTSETTGFNTNVTEELTVTHHPNYISSTLNELTQETENVVTLPTPLNSSTISLGHTDIITEIPVKEDSTIFYIPEQDITTIINNETQNPNKTPLTEASPTYTTPTSQHTSTGIISTSTESLSSRRKGVDISAWTDTTLITDMTTTETTVQSTDIIINTSCKINTNCPTNKACLNGVCQNPCEMVGSGCTKNESCKVVSHAAVCVCEDATGTHCSRKASTFNPCEPSPCGANSECHVVNERAACSCRAGYLGAPPACRPECAVNSDCPTNKACINHKCKDPCLHSCGLDARCHVVGHNPICTCPENLPEGDPFIRCTRKKPILEVPKGNPCVPSPCGPYSQCKVVGEAPACSCLPTYIGVAPNCRPECSINAECPGNLACQNEKCVDPCPGSCGFNAECSVANHVALCSCFSGYTGDPFSGCSLFEQNPVQPCDPSPCGANAVCSQRDGAGSCSCLEGYQGNPYDGCRPECVLSSDCPADKSCIRNKCVDPCPGICGRNAECNVINHVPSCACIKGFTGNPFDQCIKEKIIEIIKPCEPSPCGPNSVCRENGGLASCECLPDYRGAPPDCRPECTDSSECPSDRACHRLKCADPCRGTCGIGSHCQVINHSPLCSCPAGMTGDPFKKCIEIKYVDYEPDPPIHPCQPNPCGSYSECRTINNSPSCSCIQGYIGAPPNCHPECLVNTDCPSHQACIAERCRNPCEGSCGFRAECRVHDHIPICSCPVGYSGDPFIQCAEVIETTPSSPDPCNPSPCGGNAICDAGSCSCASGYFGDPYTGCRLECSTNGECSPTRTCQRGKCVDPCPGACGTNAICSVNNHIPSCTCAPDTSGDPFNLCTQIQVQKEMPTSPCSPSPCGPYSECTVSKNGAAACSCKTGHVGSPPSCRPECLVSAECKLQLACIDRRCRDPCEGACGRGARCQVIAHSPICTCNEDYTGDPFSYCYPKPAPPTFNIIPCEPSPCGPNSICVNSGETPACSCQPGFIGAPPNCRPECTISAECPAALACVAQKCKDPCVQACGPRAICSVVDHRAICACEPGLEGDPFQGCSQPKANPPKDACSPSPCGPGALCRVKGTSASCECEPGLRGDPNIGCRPECLADSDCSPTKACIRSHCRDPCQGTCGVGADCETVNHIPLCSCPPGTRGNAFERCYVEMTQPPCTPSPCGPGALCSVVGDNAMCTCPSGTSGDAASSGCRPECVVSSECPRDRACVRNKCIDPCPGTCGNAAMCRVFNHAPICWCPPPTTGDPFVACIETSPKHDDPCDPNPCGAHATCRNGICTYYECTVNDDCSGDRACINRKCTDPCVNACGLNAICTGVRHSPVCSCPAGYTGSPLVGCSVVPSPPPPPTPECVSDNQCADNAACVSTHCTPVCGPNNCGLNARCIAKQHRALCTCLPGYEGDGYTGCYSVQCHSNNDCPDDESCEGGSCVKVCLRIRCGAEARCVARGHTAACECNPGAHGNPWTGCSRAECVVDDDCSSWLACSRDTCKDPCLGACAQGAICTVVRHVPTCECPRGTQGNPKIECRPVVDQGQCEIDGECGPGLACLQGVCKNPCEPTSCGIRAECRVANTLPFRTLVCECPKPLVGDASVQCNQRGECSTDSECNSEERCVNRVCVNACADKACGSGAECRAAAHRAACACVPPLQGNPEVACTLGLPGVECTSDSQCGGAEACVSQRCVSACAGACGAGALCDAAQHRARCHCPPGTAGDPSRICYTPECTSDDNCPFDKSCVNGYCQDPCTLGTPCGRDANCVAVAHIASCRCPPGTQGDPRRACVSAICHYNEDCDDTQICNRLNRVCQPACSEQSCAPDALCTARSHRAECSCPAGRIGDPYGRGCSTMHDDTECTTDADCSAPFACVNARCIDLCVGNPCDSGLICKIVDVLPLRAVACICPDGGRVAPDNGCRAPPEAECSVDSECANSQTCRRGSCVESCRADPCGQNALCESIDHTSRCTCARGYTGNPRIECNPIPRHPTVYECYNDEECGPERACIERACVNPCNDACGLGALCRVINHKPQCSCPRGYSGDGYDRCSPPSDEKTIPVGCKANSECPLSQACVNGACADPCACGSNAECTVVRHHPVCYCERGYSGNPYIGCSKVGCTSDSECPDSDTCYNGACVNPCVVEAPCAISAECFGKAHRPNCRCPAGTTGNPYTRCQAAECEVDNDCNDDSVCVKGSCRHACSSDGRNPCANNAECFARNHAAACKCPPALPLGDPLVHCIRVDVIGEPECRMDSECPSGYACLRDECREACNELKPCTGNARCTVSDSVPFRTLICRCPDGYIPEEGGNCKPAQLPAPSCSSDQDCGDHESCVNRICRNPCNCGDNAECFIRNHRPICSCREGFEGDPYRRCHIVGCRSNSECQSHEACINGNCISPCLLNSTCGPNAECYVERNLPLCRCRPGFEGDVYSGCHAIECRSNGDCVQDKQCRAHRCVNPCLSENICGTGATCLVRNHIAVCKCEQGYTGSPYIECKPQIIAECYVDADCPSRMACLSSRCVNPCTELRPCATPAQCEVSPTLPVRTMLCTCPPGYVSSGGGVCRPATSIVDVICNADDNCTANHACITSVCKNPCDCGPNTDCQIKDHKPVCACQPGFVGDARTGCYKVLCQSDSQCADDETCFNSRCIPACSVDSDMCGDAAECYGIEHRASCRCKIGTIGNPSIACTPIGCRANSDCPLDKSCINAKCVNPCNATTCNEPAECRVHLHEEHCVCPPGYQSTEDGCLSTRQPQCNTDIDCPSGTACLNAKCVNPCLAIKPCGTNAECKIIDTLPVRTMICECIPGYKGNALVECTSNRRPSAECIEGQGIDSTGECIPCRESDGRILDARGRCVCDAARGYVPRGDTCEPRGCRADAQCDDRERCINGTCVDACRAEPCGTSATCDAIGHRSHCTCIAGYTGNPRVHCNTTNPPVYRTDFPLPDMEVNCLADGVRVSLKIKDFNGVLYVKSYSKDERCRLAVDTPKNEVTTVDFTVHFGECGLVHVNGLASFVLVMQKHPKLVTSNAKAFHIKCIYQTGEQNVTLAFNVSMLTTAGTIANTGPPPTCSMTIVSRSGSQVSSAEIGENLVLQVDVQPSNIYGGFARSCIAKTNEVATNVENEYPVTDADGCATDPSIFGEWERSEDGSVLRVAFNAFKFPSSDNIRFQCNIRVCFGKCQPVNCRGADAFGKRRKREAIDSRTSSSPAGQFREEVTVESNQILTLQRRDPSQVARQRDAGGAAGANAGAGEVCVSAAGLAVALALTALLALVAVAAAVACWLVAWRRARPPPAPLPHPADFPNPLFQR</sequence>
<reference evidence="1" key="1">
    <citation type="submission" date="2023-03" db="EMBL/GenBank/DDBJ databases">
        <title>Chromosome-level genomes of two armyworms, Mythimna separata and Mythimna loreyi, provide insights into the biosynthesis and reception of sex pheromones.</title>
        <authorList>
            <person name="Zhao H."/>
        </authorList>
    </citation>
    <scope>NUCLEOTIDE SEQUENCE</scope>
    <source>
        <strain evidence="1">BeijingLab</strain>
    </source>
</reference>